<feature type="domain" description="MTTase N-terminal" evidence="16">
    <location>
        <begin position="2"/>
        <end position="114"/>
    </location>
</feature>
<dbReference type="SFLD" id="SFLDG01082">
    <property type="entry name" value="B12-binding_domain_containing"/>
    <property type="match status" value="1"/>
</dbReference>
<evidence type="ECO:0000256" key="8">
    <source>
        <dbReference type="ARBA" id="ARBA00022694"/>
    </source>
</evidence>
<dbReference type="NCBIfam" id="TIGR00089">
    <property type="entry name" value="MiaB/RimO family radical SAM methylthiotransferase"/>
    <property type="match status" value="1"/>
</dbReference>
<evidence type="ECO:0000256" key="15">
    <source>
        <dbReference type="ARBA" id="ARBA00069898"/>
    </source>
</evidence>
<gene>
    <name evidence="18" type="primary">mtaB</name>
    <name evidence="18" type="ORF">FYJ84_07475</name>
</gene>
<dbReference type="RefSeq" id="WP_154406977.1">
    <property type="nucleotide sequence ID" value="NZ_VUNR01000012.1"/>
</dbReference>
<dbReference type="SFLD" id="SFLDG01061">
    <property type="entry name" value="methylthiotransferase"/>
    <property type="match status" value="1"/>
</dbReference>
<dbReference type="FunFam" id="3.40.50.12160:FF:000004">
    <property type="entry name" value="Threonylcarbamoyladenosine tRNA methylthiotransferase MtaB"/>
    <property type="match status" value="1"/>
</dbReference>
<accession>A0A6I2UI39</accession>
<dbReference type="InterPro" id="IPR034557">
    <property type="entry name" value="ThrcA_tRNA_MEthiotransferase"/>
</dbReference>
<keyword evidence="4" id="KW-0004">4Fe-4S</keyword>
<sequence>MASAAFVTLGCKVNQFETEVMEGLFKEAGYEIVEHSQPADVYVINTCSVTSLGDKKSRQLIRRVQRQNSEAIIAVTGCYAQIAPEQIKAIEGVRVVLGTANRRRIVEYVDQAILQNGKIIDGVTDIMKVREFEDIPLLDMPTRTRAFLKIQEGCTNFCSYCIIPFTRGPLRSRPLDSVRREAEKLLANGFKEIVFTGIHLGAYGRDFKDGTSLADAARAVLDLPGLRRLRLSSLESIELSDELLALLRDNPKFSHHLHLPLQAGSDDVLKRMNRHYDRGEFSRLLARVRDAVPGVSVSTDVIVGFPGETEEMFAESLEYIRSLEFSRMHVFPYSPRTGTPAAEMPDQVPEPVKKERVHRMQAVAGEMAQEYCRSYLGTTQRVLLETDTDGEKDGLTDTYIRVYTNDEAELGEIYDVCLERLYKDGVYGTIINTAD</sequence>
<keyword evidence="8" id="KW-0819">tRNA processing</keyword>
<dbReference type="SFLD" id="SFLDF00295">
    <property type="entry name" value="threonylcarbamoyladenosine_tRN"/>
    <property type="match status" value="1"/>
</dbReference>
<protein>
    <recommendedName>
        <fullName evidence="15">Threonylcarbamoyladenosine tRNA methylthiotransferase MtaB</fullName>
        <ecNumber evidence="3">2.8.4.5</ecNumber>
    </recommendedName>
    <alternativeName>
        <fullName evidence="12">tRNA-t(6)A37 methylthiotransferase</fullName>
    </alternativeName>
</protein>
<dbReference type="FunFam" id="3.80.30.20:FF:000001">
    <property type="entry name" value="tRNA-2-methylthio-N(6)-dimethylallyladenosine synthase 2"/>
    <property type="match status" value="1"/>
</dbReference>
<evidence type="ECO:0000256" key="11">
    <source>
        <dbReference type="ARBA" id="ARBA00023014"/>
    </source>
</evidence>
<dbReference type="Pfam" id="PF00919">
    <property type="entry name" value="UPF0004"/>
    <property type="match status" value="1"/>
</dbReference>
<dbReference type="GO" id="GO:0051539">
    <property type="term" value="F:4 iron, 4 sulfur cluster binding"/>
    <property type="evidence" value="ECO:0007669"/>
    <property type="project" value="UniProtKB-KW"/>
</dbReference>
<dbReference type="Pfam" id="PF04055">
    <property type="entry name" value="Radical_SAM"/>
    <property type="match status" value="1"/>
</dbReference>
<evidence type="ECO:0000256" key="5">
    <source>
        <dbReference type="ARBA" id="ARBA00022490"/>
    </source>
</evidence>
<dbReference type="InterPro" id="IPR006467">
    <property type="entry name" value="MiaB-like_bact"/>
</dbReference>
<dbReference type="PANTHER" id="PTHR11918:SF45">
    <property type="entry name" value="THREONYLCARBAMOYLADENOSINE TRNA METHYLTHIOTRANSFERASE"/>
    <property type="match status" value="1"/>
</dbReference>
<dbReference type="PROSITE" id="PS51918">
    <property type="entry name" value="RADICAL_SAM"/>
    <property type="match status" value="1"/>
</dbReference>
<evidence type="ECO:0000256" key="4">
    <source>
        <dbReference type="ARBA" id="ARBA00022485"/>
    </source>
</evidence>
<dbReference type="PROSITE" id="PS01278">
    <property type="entry name" value="MTTASE_RADICAL"/>
    <property type="match status" value="1"/>
</dbReference>
<dbReference type="PROSITE" id="PS51449">
    <property type="entry name" value="MTTASE_N"/>
    <property type="match status" value="1"/>
</dbReference>
<evidence type="ECO:0000256" key="13">
    <source>
        <dbReference type="ARBA" id="ARBA00051661"/>
    </source>
</evidence>
<dbReference type="GO" id="GO:0046872">
    <property type="term" value="F:metal ion binding"/>
    <property type="evidence" value="ECO:0007669"/>
    <property type="project" value="UniProtKB-KW"/>
</dbReference>
<dbReference type="SMART" id="SM00729">
    <property type="entry name" value="Elp3"/>
    <property type="match status" value="1"/>
</dbReference>
<keyword evidence="9" id="KW-0479">Metal-binding</keyword>
<keyword evidence="7" id="KW-0949">S-adenosyl-L-methionine</keyword>
<keyword evidence="5" id="KW-0963">Cytoplasm</keyword>
<dbReference type="EC" id="2.8.4.5" evidence="3"/>
<dbReference type="InterPro" id="IPR058240">
    <property type="entry name" value="rSAM_sf"/>
</dbReference>
<dbReference type="CDD" id="cd01335">
    <property type="entry name" value="Radical_SAM"/>
    <property type="match status" value="1"/>
</dbReference>
<feature type="domain" description="Radical SAM core" evidence="17">
    <location>
        <begin position="140"/>
        <end position="370"/>
    </location>
</feature>
<dbReference type="InterPro" id="IPR038135">
    <property type="entry name" value="Methylthiotransferase_N_sf"/>
</dbReference>
<dbReference type="EMBL" id="VUNR01000012">
    <property type="protein sequence ID" value="MSU08821.1"/>
    <property type="molecule type" value="Genomic_DNA"/>
</dbReference>
<evidence type="ECO:0000256" key="9">
    <source>
        <dbReference type="ARBA" id="ARBA00022723"/>
    </source>
</evidence>
<evidence type="ECO:0000256" key="12">
    <source>
        <dbReference type="ARBA" id="ARBA00031213"/>
    </source>
</evidence>
<evidence type="ECO:0000256" key="3">
    <source>
        <dbReference type="ARBA" id="ARBA00013273"/>
    </source>
</evidence>
<dbReference type="InterPro" id="IPR006638">
    <property type="entry name" value="Elp3/MiaA/NifB-like_rSAM"/>
</dbReference>
<evidence type="ECO:0000256" key="2">
    <source>
        <dbReference type="ARBA" id="ARBA00002399"/>
    </source>
</evidence>
<comment type="function">
    <text evidence="2">Catalyzes the methylthiolation of N6-threonylcarbamoyladenosine (t(6)A), leading to the formation of 2-methylthio-N6-threonylcarbamoyladenosine (ms(2)t(6)A) at position 37 in tRNAs that read codons beginning with adenine.</text>
</comment>
<name>A0A6I2UI39_9FIRM</name>
<dbReference type="SFLD" id="SFLDS00029">
    <property type="entry name" value="Radical_SAM"/>
    <property type="match status" value="1"/>
</dbReference>
<dbReference type="Gene3D" id="3.40.50.12160">
    <property type="entry name" value="Methylthiotransferase, N-terminal domain"/>
    <property type="match status" value="1"/>
</dbReference>
<keyword evidence="10" id="KW-0408">Iron</keyword>
<dbReference type="PANTHER" id="PTHR11918">
    <property type="entry name" value="RADICAL SAM PROTEINS"/>
    <property type="match status" value="1"/>
</dbReference>
<dbReference type="InterPro" id="IPR005839">
    <property type="entry name" value="Methylthiotransferase"/>
</dbReference>
<organism evidence="18 19">
    <name type="scientific">Anaerovibrio slackiae</name>
    <dbReference type="NCBI Taxonomy" id="2652309"/>
    <lineage>
        <taxon>Bacteria</taxon>
        <taxon>Bacillati</taxon>
        <taxon>Bacillota</taxon>
        <taxon>Negativicutes</taxon>
        <taxon>Selenomonadales</taxon>
        <taxon>Selenomonadaceae</taxon>
        <taxon>Anaerovibrio</taxon>
    </lineage>
</organism>
<evidence type="ECO:0000259" key="16">
    <source>
        <dbReference type="PROSITE" id="PS51449"/>
    </source>
</evidence>
<dbReference type="GeneID" id="96778754"/>
<proteinExistence type="inferred from homology"/>
<comment type="similarity">
    <text evidence="14">Belongs to the methylthiotransferase family. MtaB subfamily.</text>
</comment>
<dbReference type="Gene3D" id="3.80.30.20">
    <property type="entry name" value="tm_1862 like domain"/>
    <property type="match status" value="1"/>
</dbReference>
<dbReference type="InterPro" id="IPR007197">
    <property type="entry name" value="rSAM"/>
</dbReference>
<evidence type="ECO:0000313" key="19">
    <source>
        <dbReference type="Proteomes" id="UP000433181"/>
    </source>
</evidence>
<comment type="caution">
    <text evidence="18">The sequence shown here is derived from an EMBL/GenBank/DDBJ whole genome shotgun (WGS) entry which is preliminary data.</text>
</comment>
<dbReference type="InterPro" id="IPR023404">
    <property type="entry name" value="rSAM_horseshoe"/>
</dbReference>
<dbReference type="InterPro" id="IPR020612">
    <property type="entry name" value="Methylthiotransferase_CS"/>
</dbReference>
<evidence type="ECO:0000256" key="1">
    <source>
        <dbReference type="ARBA" id="ARBA00001966"/>
    </source>
</evidence>
<dbReference type="Proteomes" id="UP000433181">
    <property type="component" value="Unassembled WGS sequence"/>
</dbReference>
<evidence type="ECO:0000256" key="14">
    <source>
        <dbReference type="ARBA" id="ARBA00061574"/>
    </source>
</evidence>
<dbReference type="SUPFAM" id="SSF102114">
    <property type="entry name" value="Radical SAM enzymes"/>
    <property type="match status" value="1"/>
</dbReference>
<reference evidence="18 19" key="1">
    <citation type="submission" date="2019-08" db="EMBL/GenBank/DDBJ databases">
        <title>In-depth cultivation of the pig gut microbiome towards novel bacterial diversity and tailored functional studies.</title>
        <authorList>
            <person name="Wylensek D."/>
            <person name="Hitch T.C.A."/>
            <person name="Clavel T."/>
        </authorList>
    </citation>
    <scope>NUCLEOTIDE SEQUENCE [LARGE SCALE GENOMIC DNA]</scope>
    <source>
        <strain evidence="18 19">WCA-693-APC-5D-A</strain>
    </source>
</reference>
<evidence type="ECO:0000313" key="18">
    <source>
        <dbReference type="EMBL" id="MSU08821.1"/>
    </source>
</evidence>
<dbReference type="GO" id="GO:0035598">
    <property type="term" value="F:tRNA (N(6)-L-threonylcarbamoyladenosine(37)-C(2))-methylthiotransferase activity"/>
    <property type="evidence" value="ECO:0007669"/>
    <property type="project" value="UniProtKB-EC"/>
</dbReference>
<dbReference type="NCBIfam" id="TIGR01579">
    <property type="entry name" value="MiaB-like-C"/>
    <property type="match status" value="1"/>
</dbReference>
<keyword evidence="11" id="KW-0411">Iron-sulfur</keyword>
<evidence type="ECO:0000256" key="10">
    <source>
        <dbReference type="ARBA" id="ARBA00023004"/>
    </source>
</evidence>
<dbReference type="InterPro" id="IPR013848">
    <property type="entry name" value="Methylthiotransferase_N"/>
</dbReference>
<keyword evidence="6 18" id="KW-0808">Transferase</keyword>
<evidence type="ECO:0000256" key="7">
    <source>
        <dbReference type="ARBA" id="ARBA00022691"/>
    </source>
</evidence>
<comment type="cofactor">
    <cofactor evidence="1">
        <name>[4Fe-4S] cluster</name>
        <dbReference type="ChEBI" id="CHEBI:49883"/>
    </cofactor>
</comment>
<evidence type="ECO:0000256" key="6">
    <source>
        <dbReference type="ARBA" id="ARBA00022679"/>
    </source>
</evidence>
<comment type="catalytic activity">
    <reaction evidence="13">
        <text>N(6)-L-threonylcarbamoyladenosine(37) in tRNA + (sulfur carrier)-SH + AH2 + 2 S-adenosyl-L-methionine = 2-methylsulfanyl-N(6)-L-threonylcarbamoyladenosine(37) in tRNA + (sulfur carrier)-H + 5'-deoxyadenosine + L-methionine + A + S-adenosyl-L-homocysteine + 2 H(+)</text>
        <dbReference type="Rhea" id="RHEA:37075"/>
        <dbReference type="Rhea" id="RHEA-COMP:10163"/>
        <dbReference type="Rhea" id="RHEA-COMP:11092"/>
        <dbReference type="Rhea" id="RHEA-COMP:14737"/>
        <dbReference type="Rhea" id="RHEA-COMP:14739"/>
        <dbReference type="ChEBI" id="CHEBI:13193"/>
        <dbReference type="ChEBI" id="CHEBI:15378"/>
        <dbReference type="ChEBI" id="CHEBI:17319"/>
        <dbReference type="ChEBI" id="CHEBI:17499"/>
        <dbReference type="ChEBI" id="CHEBI:29917"/>
        <dbReference type="ChEBI" id="CHEBI:57844"/>
        <dbReference type="ChEBI" id="CHEBI:57856"/>
        <dbReference type="ChEBI" id="CHEBI:59789"/>
        <dbReference type="ChEBI" id="CHEBI:64428"/>
        <dbReference type="ChEBI" id="CHEBI:74418"/>
        <dbReference type="ChEBI" id="CHEBI:74420"/>
        <dbReference type="EC" id="2.8.4.5"/>
    </reaction>
</comment>
<evidence type="ECO:0000259" key="17">
    <source>
        <dbReference type="PROSITE" id="PS51918"/>
    </source>
</evidence>
<keyword evidence="19" id="KW-1185">Reference proteome</keyword>
<dbReference type="AlphaFoldDB" id="A0A6I2UI39"/>